<protein>
    <submittedName>
        <fullName evidence="1">Uncharacterized protein</fullName>
    </submittedName>
</protein>
<reference evidence="1 2" key="1">
    <citation type="submission" date="2016-03" db="EMBL/GenBank/DDBJ databases">
        <title>Whole genome sequencing of Grifola frondosa 9006-11.</title>
        <authorList>
            <person name="Min B."/>
            <person name="Park H."/>
            <person name="Kim J.-G."/>
            <person name="Cho H."/>
            <person name="Oh Y.-L."/>
            <person name="Kong W.-S."/>
            <person name="Choi I.-G."/>
        </authorList>
    </citation>
    <scope>NUCLEOTIDE SEQUENCE [LARGE SCALE GENOMIC DNA]</scope>
    <source>
        <strain evidence="1 2">9006-11</strain>
    </source>
</reference>
<accession>A0A1C7LV49</accession>
<name>A0A1C7LV49_GRIFR</name>
<dbReference type="AlphaFoldDB" id="A0A1C7LV49"/>
<evidence type="ECO:0000313" key="2">
    <source>
        <dbReference type="Proteomes" id="UP000092993"/>
    </source>
</evidence>
<sequence>MAASNCWHFKITLIDQPKKTSRVNTNPMGSKVYTQYHTIISKIDMSSLENIKAGILPLEGYSQITWYFLS</sequence>
<comment type="caution">
    <text evidence="1">The sequence shown here is derived from an EMBL/GenBank/DDBJ whole genome shotgun (WGS) entry which is preliminary data.</text>
</comment>
<gene>
    <name evidence="1" type="ORF">A0H81_11668</name>
</gene>
<proteinExistence type="predicted"/>
<organism evidence="1 2">
    <name type="scientific">Grifola frondosa</name>
    <name type="common">Maitake</name>
    <name type="synonym">Polyporus frondosus</name>
    <dbReference type="NCBI Taxonomy" id="5627"/>
    <lineage>
        <taxon>Eukaryota</taxon>
        <taxon>Fungi</taxon>
        <taxon>Dikarya</taxon>
        <taxon>Basidiomycota</taxon>
        <taxon>Agaricomycotina</taxon>
        <taxon>Agaricomycetes</taxon>
        <taxon>Polyporales</taxon>
        <taxon>Grifolaceae</taxon>
        <taxon>Grifola</taxon>
    </lineage>
</organism>
<dbReference type="EMBL" id="LUGG01000020">
    <property type="protein sequence ID" value="OBZ68520.1"/>
    <property type="molecule type" value="Genomic_DNA"/>
</dbReference>
<dbReference type="Proteomes" id="UP000092993">
    <property type="component" value="Unassembled WGS sequence"/>
</dbReference>
<evidence type="ECO:0000313" key="1">
    <source>
        <dbReference type="EMBL" id="OBZ68520.1"/>
    </source>
</evidence>
<keyword evidence="2" id="KW-1185">Reference proteome</keyword>